<dbReference type="InterPro" id="IPR016024">
    <property type="entry name" value="ARM-type_fold"/>
</dbReference>
<protein>
    <submittedName>
        <fullName evidence="2">Unnamed protein product</fullName>
    </submittedName>
</protein>
<keyword evidence="3" id="KW-1185">Reference proteome</keyword>
<dbReference type="OrthoDB" id="206755at2759"/>
<dbReference type="Proteomes" id="UP001165083">
    <property type="component" value="Unassembled WGS sequence"/>
</dbReference>
<dbReference type="InterPro" id="IPR011989">
    <property type="entry name" value="ARM-like"/>
</dbReference>
<dbReference type="AlphaFoldDB" id="A0A9W6WM47"/>
<dbReference type="SUPFAM" id="SSF56112">
    <property type="entry name" value="Protein kinase-like (PK-like)"/>
    <property type="match status" value="1"/>
</dbReference>
<dbReference type="Gene3D" id="1.25.10.10">
    <property type="entry name" value="Leucine-rich Repeat Variant"/>
    <property type="match status" value="2"/>
</dbReference>
<comment type="caution">
    <text evidence="2">The sequence shown here is derived from an EMBL/GenBank/DDBJ whole genome shotgun (WGS) entry which is preliminary data.</text>
</comment>
<evidence type="ECO:0000259" key="1">
    <source>
        <dbReference type="PROSITE" id="PS50011"/>
    </source>
</evidence>
<dbReference type="PANTHER" id="PTHR23315">
    <property type="entry name" value="U BOX DOMAIN-CONTAINING"/>
    <property type="match status" value="1"/>
</dbReference>
<dbReference type="GO" id="GO:0004672">
    <property type="term" value="F:protein kinase activity"/>
    <property type="evidence" value="ECO:0007669"/>
    <property type="project" value="InterPro"/>
</dbReference>
<reference evidence="2" key="1">
    <citation type="submission" date="2023-04" db="EMBL/GenBank/DDBJ databases">
        <title>Phytophthora lilii NBRC 32176.</title>
        <authorList>
            <person name="Ichikawa N."/>
            <person name="Sato H."/>
            <person name="Tonouchi N."/>
        </authorList>
    </citation>
    <scope>NUCLEOTIDE SEQUENCE</scope>
    <source>
        <strain evidence="2">NBRC 32176</strain>
    </source>
</reference>
<dbReference type="EMBL" id="BSXW01000328">
    <property type="protein sequence ID" value="GMF18845.1"/>
    <property type="molecule type" value="Genomic_DNA"/>
</dbReference>
<dbReference type="Gene3D" id="1.10.510.10">
    <property type="entry name" value="Transferase(Phosphotransferase) domain 1"/>
    <property type="match status" value="1"/>
</dbReference>
<dbReference type="InterPro" id="IPR011009">
    <property type="entry name" value="Kinase-like_dom_sf"/>
</dbReference>
<sequence>MISDVGVRTLRTCSNLSKAVPSNEEYSGLRWQAPECLNKRPPFASDVYYFALCIIEAFVGEPPFAFLDDSSVRKNLKSGEIPEKPEEMPANVWELVVPMTNFDPSKRVSFSHVVDRLKTSTENTISNTLDEVRTITCGICTKHVLRFCRHCGSALSPETKSQHEVIDTAEVMYKGNIQHVVDLLKNGKLLEDGNSMQKEHAMAAIVNLCVDDTTWRAFKEGGIYPPLNAIFDDGAADEKKLACLAIGSLHIIYTDHRHTLCGGDLCRPYLPVVVELLNSENDFQKTHACRIVARTSIFRMYEVENIIEVIVSLVSLLRNGSEKQKECAVGALATLSENYRNEIVRQGIIPDLIDLLRDGNENQKVCAVLAVGRLCYDFEHRQAFVRHGVVPYLVCLARGSDSRTNYASAQLLNKFREDPQLRDDMMTEDAISRS</sequence>
<dbReference type="Pfam" id="PF07714">
    <property type="entry name" value="PK_Tyr_Ser-Thr"/>
    <property type="match status" value="1"/>
</dbReference>
<evidence type="ECO:0000313" key="2">
    <source>
        <dbReference type="EMBL" id="GMF18845.1"/>
    </source>
</evidence>
<feature type="domain" description="Protein kinase" evidence="1">
    <location>
        <begin position="1"/>
        <end position="125"/>
    </location>
</feature>
<dbReference type="InterPro" id="IPR001245">
    <property type="entry name" value="Ser-Thr/Tyr_kinase_cat_dom"/>
</dbReference>
<dbReference type="PANTHER" id="PTHR23315:SF7">
    <property type="entry name" value="U-BOX DOMAIN-CONTAINING PROTEIN 4"/>
    <property type="match status" value="1"/>
</dbReference>
<name>A0A9W6WM47_9STRA</name>
<accession>A0A9W6WM47</accession>
<dbReference type="GO" id="GO:0005524">
    <property type="term" value="F:ATP binding"/>
    <property type="evidence" value="ECO:0007669"/>
    <property type="project" value="InterPro"/>
</dbReference>
<dbReference type="SUPFAM" id="SSF48371">
    <property type="entry name" value="ARM repeat"/>
    <property type="match status" value="1"/>
</dbReference>
<dbReference type="PROSITE" id="PS50011">
    <property type="entry name" value="PROTEIN_KINASE_DOM"/>
    <property type="match status" value="1"/>
</dbReference>
<evidence type="ECO:0000313" key="3">
    <source>
        <dbReference type="Proteomes" id="UP001165083"/>
    </source>
</evidence>
<gene>
    <name evidence="2" type="ORF">Plil01_000711600</name>
</gene>
<dbReference type="InterPro" id="IPR000719">
    <property type="entry name" value="Prot_kinase_dom"/>
</dbReference>
<organism evidence="2 3">
    <name type="scientific">Phytophthora lilii</name>
    <dbReference type="NCBI Taxonomy" id="2077276"/>
    <lineage>
        <taxon>Eukaryota</taxon>
        <taxon>Sar</taxon>
        <taxon>Stramenopiles</taxon>
        <taxon>Oomycota</taxon>
        <taxon>Peronosporomycetes</taxon>
        <taxon>Peronosporales</taxon>
        <taxon>Peronosporaceae</taxon>
        <taxon>Phytophthora</taxon>
    </lineage>
</organism>
<proteinExistence type="predicted"/>